<dbReference type="AlphaFoldDB" id="A0AAU9JMI0"/>
<dbReference type="Gene3D" id="1.10.1200.270">
    <property type="entry name" value="Methyltransferase, alpha-helical capping domain"/>
    <property type="match status" value="1"/>
</dbReference>
<dbReference type="InterPro" id="IPR029063">
    <property type="entry name" value="SAM-dependent_MTases_sf"/>
</dbReference>
<dbReference type="Gene3D" id="3.40.50.150">
    <property type="entry name" value="Vaccinia Virus protein VP39"/>
    <property type="match status" value="1"/>
</dbReference>
<dbReference type="PANTHER" id="PTHR31009">
    <property type="entry name" value="S-ADENOSYL-L-METHIONINE:CARBOXYL METHYLTRANSFERASE FAMILY PROTEIN"/>
    <property type="match status" value="1"/>
</dbReference>
<proteinExistence type="predicted"/>
<comment type="caution">
    <text evidence="3">The sequence shown here is derived from an EMBL/GenBank/DDBJ whole genome shotgun (WGS) entry which is preliminary data.</text>
</comment>
<name>A0AAU9JMI0_9CILI</name>
<sequence>MLSKVLPRRSLPTLRSFSSAPVYVEYPGNIFVPTWTHVPIWNIYGAEKTYSSALQAFKDSEQTFQDGTFTIADFCSVSCKNTMHVVTKLVKDLRTRSNREVLIHPTLLPNANWNEYFKLALSADYYGSLTYTFVSARPGGLWKQLFPSQHLNFIYANHSFMPISKMRVAADTIWPTMSEDPVIIRELRDTAAKDLDNILTFRGKEIKSGGRFCFDVLLDHHIPKLSCWRLLNDVVADFVANGRITQEERAKMALRNYQRNDDIINEALDKHKSNWRVVHKETVTSRFPAWGQYEIDKDAKKLARAYTEWLQEWTAGAILMNLAAARPQQEKQFIISDIYEELFNRVSANPMPLDVQLYDFVLQKL</sequence>
<dbReference type="EMBL" id="CAJZBQ010000041">
    <property type="protein sequence ID" value="CAG9326918.1"/>
    <property type="molecule type" value="Genomic_DNA"/>
</dbReference>
<accession>A0AAU9JMI0</accession>
<evidence type="ECO:0000256" key="2">
    <source>
        <dbReference type="ARBA" id="ARBA00022842"/>
    </source>
</evidence>
<dbReference type="GO" id="GO:0008168">
    <property type="term" value="F:methyltransferase activity"/>
    <property type="evidence" value="ECO:0007669"/>
    <property type="project" value="InterPro"/>
</dbReference>
<keyword evidence="2" id="KW-0460">Magnesium</keyword>
<keyword evidence="4" id="KW-1185">Reference proteome</keyword>
<dbReference type="Proteomes" id="UP001162131">
    <property type="component" value="Unassembled WGS sequence"/>
</dbReference>
<dbReference type="Pfam" id="PF03492">
    <property type="entry name" value="Methyltransf_7"/>
    <property type="match status" value="1"/>
</dbReference>
<dbReference type="InterPro" id="IPR005299">
    <property type="entry name" value="MeTrfase_7"/>
</dbReference>
<evidence type="ECO:0000313" key="3">
    <source>
        <dbReference type="EMBL" id="CAG9326918.1"/>
    </source>
</evidence>
<keyword evidence="1" id="KW-0479">Metal-binding</keyword>
<evidence type="ECO:0000313" key="4">
    <source>
        <dbReference type="Proteomes" id="UP001162131"/>
    </source>
</evidence>
<evidence type="ECO:0000256" key="1">
    <source>
        <dbReference type="ARBA" id="ARBA00022723"/>
    </source>
</evidence>
<dbReference type="InterPro" id="IPR042086">
    <property type="entry name" value="MeTrfase_capping"/>
</dbReference>
<reference evidence="3" key="1">
    <citation type="submission" date="2021-09" db="EMBL/GenBank/DDBJ databases">
        <authorList>
            <consortium name="AG Swart"/>
            <person name="Singh M."/>
            <person name="Singh A."/>
            <person name="Seah K."/>
            <person name="Emmerich C."/>
        </authorList>
    </citation>
    <scope>NUCLEOTIDE SEQUENCE</scope>
    <source>
        <strain evidence="3">ATCC30299</strain>
    </source>
</reference>
<dbReference type="GO" id="GO:0046872">
    <property type="term" value="F:metal ion binding"/>
    <property type="evidence" value="ECO:0007669"/>
    <property type="project" value="UniProtKB-KW"/>
</dbReference>
<organism evidence="3 4">
    <name type="scientific">Blepharisma stoltei</name>
    <dbReference type="NCBI Taxonomy" id="1481888"/>
    <lineage>
        <taxon>Eukaryota</taxon>
        <taxon>Sar</taxon>
        <taxon>Alveolata</taxon>
        <taxon>Ciliophora</taxon>
        <taxon>Postciliodesmatophora</taxon>
        <taxon>Heterotrichea</taxon>
        <taxon>Heterotrichida</taxon>
        <taxon>Blepharismidae</taxon>
        <taxon>Blepharisma</taxon>
    </lineage>
</organism>
<dbReference type="SUPFAM" id="SSF53335">
    <property type="entry name" value="S-adenosyl-L-methionine-dependent methyltransferases"/>
    <property type="match status" value="1"/>
</dbReference>
<protein>
    <submittedName>
        <fullName evidence="3">Uncharacterized protein</fullName>
    </submittedName>
</protein>
<gene>
    <name evidence="3" type="ORF">BSTOLATCC_MIC42178</name>
</gene>